<proteinExistence type="predicted"/>
<dbReference type="OMA" id="FWFGIEK"/>
<dbReference type="InterPro" id="IPR036181">
    <property type="entry name" value="MIT_dom_sf"/>
</dbReference>
<dbReference type="Proteomes" id="UP000076078">
    <property type="component" value="Unassembled WGS sequence"/>
</dbReference>
<dbReference type="AlphaFoldDB" id="A0A151Z2Z4"/>
<feature type="compositionally biased region" description="Polar residues" evidence="2">
    <location>
        <begin position="273"/>
        <end position="283"/>
    </location>
</feature>
<dbReference type="InParanoid" id="A0A151Z2Z4"/>
<accession>A0A151Z2Z4</accession>
<name>A0A151Z2Z4_TIELA</name>
<dbReference type="STRING" id="361077.A0A151Z2Z4"/>
<feature type="region of interest" description="Disordered" evidence="2">
    <location>
        <begin position="263"/>
        <end position="288"/>
    </location>
</feature>
<organism evidence="3 4">
    <name type="scientific">Tieghemostelium lacteum</name>
    <name type="common">Slime mold</name>
    <name type="synonym">Dictyostelium lacteum</name>
    <dbReference type="NCBI Taxonomy" id="361077"/>
    <lineage>
        <taxon>Eukaryota</taxon>
        <taxon>Amoebozoa</taxon>
        <taxon>Evosea</taxon>
        <taxon>Eumycetozoa</taxon>
        <taxon>Dictyostelia</taxon>
        <taxon>Dictyosteliales</taxon>
        <taxon>Raperosteliaceae</taxon>
        <taxon>Tieghemostelium</taxon>
    </lineage>
</organism>
<evidence type="ECO:0000313" key="3">
    <source>
        <dbReference type="EMBL" id="KYQ88321.1"/>
    </source>
</evidence>
<reference evidence="3 4" key="1">
    <citation type="submission" date="2015-12" db="EMBL/GenBank/DDBJ databases">
        <title>Dictyostelia acquired genes for synthesis and detection of signals that induce cell-type specialization by lateral gene transfer from prokaryotes.</title>
        <authorList>
            <person name="Gloeckner G."/>
            <person name="Schaap P."/>
        </authorList>
    </citation>
    <scope>NUCLEOTIDE SEQUENCE [LARGE SCALE GENOMIC DNA]</scope>
    <source>
        <strain evidence="3 4">TK</strain>
    </source>
</reference>
<feature type="region of interest" description="Disordered" evidence="2">
    <location>
        <begin position="431"/>
        <end position="453"/>
    </location>
</feature>
<sequence length="477" mass="54093">MSTIEEQEDLSYLLRAHALVKKAKESEGLGLIEEAIEYNFQASNFFSLAINQTTHGQTIEALKVLSLNHYNKSEELKARYFLNNSNSSTGGSSTDIERQQQINKHQQSNSIQIQRKPQNIYFMQENTNQQLQQYHHYSNTTSNNISDSDEDFNQNLESTIELYLSTGTNKIDDSYAATNTPMALGSSPPSSFWLGIEKLLDILPKPIFGNKSNRKSNSYQDARSLTDSFYLVNNNNHHHLINQPPTTTPTSPVPTHVNSTPVNTNVINNNSNQKPPRSPQQDHQFPLEMTDNNNTIKILMDENTMLRKENDFLKDRILQFRKEIEKKTTKIRSSQNTTQSTFSHTQINNPHSSINNHLTVSLSSPTTTTQSLYIGNDLLNHSTTVNTGTLSSNSSNELLLREIHKLKEQLEKKDEIIDSQNRRWNQLLDSAKKKREQKGASTMTSTISKPTTTASPLTASIIDHHDVMHQSVPNSFY</sequence>
<feature type="coiled-coil region" evidence="1">
    <location>
        <begin position="296"/>
        <end position="323"/>
    </location>
</feature>
<gene>
    <name evidence="3" type="ORF">DLAC_11019</name>
</gene>
<feature type="compositionally biased region" description="Low complexity" evidence="2">
    <location>
        <begin position="263"/>
        <end position="272"/>
    </location>
</feature>
<feature type="coiled-coil region" evidence="1">
    <location>
        <begin position="396"/>
        <end position="423"/>
    </location>
</feature>
<keyword evidence="4" id="KW-1185">Reference proteome</keyword>
<dbReference type="EMBL" id="LODT01000051">
    <property type="protein sequence ID" value="KYQ88321.1"/>
    <property type="molecule type" value="Genomic_DNA"/>
</dbReference>
<dbReference type="OrthoDB" id="21571at2759"/>
<evidence type="ECO:0000313" key="4">
    <source>
        <dbReference type="Proteomes" id="UP000076078"/>
    </source>
</evidence>
<feature type="region of interest" description="Disordered" evidence="2">
    <location>
        <begin position="329"/>
        <end position="350"/>
    </location>
</feature>
<dbReference type="Gene3D" id="1.20.58.80">
    <property type="entry name" value="Phosphotransferase system, lactose/cellobiose-type IIA subunit"/>
    <property type="match status" value="1"/>
</dbReference>
<protein>
    <recommendedName>
        <fullName evidence="5">MIT domain-containing protein</fullName>
    </recommendedName>
</protein>
<comment type="caution">
    <text evidence="3">The sequence shown here is derived from an EMBL/GenBank/DDBJ whole genome shotgun (WGS) entry which is preliminary data.</text>
</comment>
<keyword evidence="1" id="KW-0175">Coiled coil</keyword>
<evidence type="ECO:0000256" key="1">
    <source>
        <dbReference type="SAM" id="Coils"/>
    </source>
</evidence>
<dbReference type="FunCoup" id="A0A151Z2Z4">
    <property type="interactions" value="738"/>
</dbReference>
<evidence type="ECO:0008006" key="5">
    <source>
        <dbReference type="Google" id="ProtNLM"/>
    </source>
</evidence>
<feature type="compositionally biased region" description="Low complexity" evidence="2">
    <location>
        <begin position="441"/>
        <end position="453"/>
    </location>
</feature>
<evidence type="ECO:0000256" key="2">
    <source>
        <dbReference type="SAM" id="MobiDB-lite"/>
    </source>
</evidence>
<dbReference type="SUPFAM" id="SSF116846">
    <property type="entry name" value="MIT domain"/>
    <property type="match status" value="1"/>
</dbReference>
<feature type="compositionally biased region" description="Polar residues" evidence="2">
    <location>
        <begin position="331"/>
        <end position="350"/>
    </location>
</feature>